<dbReference type="Gene3D" id="3.40.50.1980">
    <property type="entry name" value="Nitrogenase molybdenum iron protein domain"/>
    <property type="match status" value="2"/>
</dbReference>
<dbReference type="PANTHER" id="PTHR30535:SF34">
    <property type="entry name" value="MOLYBDATE-BINDING PROTEIN MOLA"/>
    <property type="match status" value="1"/>
</dbReference>
<dbReference type="OrthoDB" id="6495095at2"/>
<feature type="chain" id="PRO_5022819902" evidence="2">
    <location>
        <begin position="24"/>
        <end position="303"/>
    </location>
</feature>
<dbReference type="NCBIfam" id="NF038402">
    <property type="entry name" value="TroA_like"/>
    <property type="match status" value="1"/>
</dbReference>
<dbReference type="EMBL" id="CP043046">
    <property type="protein sequence ID" value="QEI08974.1"/>
    <property type="molecule type" value="Genomic_DNA"/>
</dbReference>
<evidence type="ECO:0000259" key="3">
    <source>
        <dbReference type="PROSITE" id="PS50983"/>
    </source>
</evidence>
<name>A0A5C0B4P3_9BURK</name>
<dbReference type="InterPro" id="IPR002491">
    <property type="entry name" value="ABC_transptr_periplasmic_BD"/>
</dbReference>
<keyword evidence="1 2" id="KW-0732">Signal</keyword>
<feature type="signal peptide" evidence="2">
    <location>
        <begin position="1"/>
        <end position="23"/>
    </location>
</feature>
<dbReference type="Proteomes" id="UP000325161">
    <property type="component" value="Chromosome"/>
</dbReference>
<proteinExistence type="predicted"/>
<sequence length="303" mass="32926">MHGRVRSIAAATILFLSGSYAFAQTVAQAVVVHDDQGTRIELPHEAKRIIALAPHVVELIFAAGGGERIVGTVAHADFPPAARDIPQIGDNRALDIERIIAMRPDVMIAWRHGNAESHLEPLRKLGIPLFYSEPHTLEDVANSIEKVGRMMGTDAVAKPAAQAFRARIAELSAKYRDRPPVRLFYQVWDQPLYTLNRTHILNDALGVCGGVNIFAALPATAPTVSVEAVLAADPEAVIAGAREGRSGTGPQVWQQYPTLLATKRDNLFDIVPDLILRAGPRIVEGTAQLCEKLETARARRPAQ</sequence>
<feature type="domain" description="Fe/B12 periplasmic-binding" evidence="3">
    <location>
        <begin position="48"/>
        <end position="297"/>
    </location>
</feature>
<dbReference type="GO" id="GO:0071281">
    <property type="term" value="P:cellular response to iron ion"/>
    <property type="evidence" value="ECO:0007669"/>
    <property type="project" value="TreeGrafter"/>
</dbReference>
<dbReference type="InterPro" id="IPR050902">
    <property type="entry name" value="ABC_Transporter_SBP"/>
</dbReference>
<dbReference type="Pfam" id="PF01497">
    <property type="entry name" value="Peripla_BP_2"/>
    <property type="match status" value="1"/>
</dbReference>
<reference evidence="4 5" key="1">
    <citation type="submission" date="2019-08" db="EMBL/GenBank/DDBJ databases">
        <title>Amphibian skin-associated Pigmentiphaga: genome sequence and occurrence across geography and hosts.</title>
        <authorList>
            <person name="Bletz M.C."/>
            <person name="Bunk B."/>
            <person name="Sproeer C."/>
            <person name="Biwer P."/>
            <person name="Reiter S."/>
            <person name="Rabemananjara F.C.E."/>
            <person name="Schulz S."/>
            <person name="Overmann J."/>
            <person name="Vences M."/>
        </authorList>
    </citation>
    <scope>NUCLEOTIDE SEQUENCE [LARGE SCALE GENOMIC DNA]</scope>
    <source>
        <strain evidence="4 5">Mada1488</strain>
    </source>
</reference>
<evidence type="ECO:0000313" key="5">
    <source>
        <dbReference type="Proteomes" id="UP000325161"/>
    </source>
</evidence>
<evidence type="ECO:0000313" key="4">
    <source>
        <dbReference type="EMBL" id="QEI08974.1"/>
    </source>
</evidence>
<dbReference type="CDD" id="cd01144">
    <property type="entry name" value="BtuF"/>
    <property type="match status" value="1"/>
</dbReference>
<accession>A0A5C0B4P3</accession>
<dbReference type="AlphaFoldDB" id="A0A5C0B4P3"/>
<dbReference type="SUPFAM" id="SSF53807">
    <property type="entry name" value="Helical backbone' metal receptor"/>
    <property type="match status" value="1"/>
</dbReference>
<evidence type="ECO:0000256" key="2">
    <source>
        <dbReference type="SAM" id="SignalP"/>
    </source>
</evidence>
<dbReference type="RefSeq" id="WP_148818639.1">
    <property type="nucleotide sequence ID" value="NZ_CP043046.1"/>
</dbReference>
<evidence type="ECO:0000256" key="1">
    <source>
        <dbReference type="ARBA" id="ARBA00022729"/>
    </source>
</evidence>
<organism evidence="4 5">
    <name type="scientific">Pigmentiphaga aceris</name>
    <dbReference type="NCBI Taxonomy" id="1940612"/>
    <lineage>
        <taxon>Bacteria</taxon>
        <taxon>Pseudomonadati</taxon>
        <taxon>Pseudomonadota</taxon>
        <taxon>Betaproteobacteria</taxon>
        <taxon>Burkholderiales</taxon>
        <taxon>Alcaligenaceae</taxon>
        <taxon>Pigmentiphaga</taxon>
    </lineage>
</organism>
<dbReference type="KEGG" id="pacr:FXN63_26335"/>
<dbReference type="PANTHER" id="PTHR30535">
    <property type="entry name" value="VITAMIN B12-BINDING PROTEIN"/>
    <property type="match status" value="1"/>
</dbReference>
<gene>
    <name evidence="4" type="ORF">FXN63_26335</name>
</gene>
<keyword evidence="5" id="KW-1185">Reference proteome</keyword>
<dbReference type="InterPro" id="IPR054828">
    <property type="entry name" value="Vit_B12_bind_prot"/>
</dbReference>
<protein>
    <submittedName>
        <fullName evidence="4">Cobalamin-binding protein</fullName>
    </submittedName>
</protein>
<dbReference type="PROSITE" id="PS50983">
    <property type="entry name" value="FE_B12_PBP"/>
    <property type="match status" value="1"/>
</dbReference>